<keyword evidence="2" id="KW-1185">Reference proteome</keyword>
<dbReference type="InterPro" id="IPR036736">
    <property type="entry name" value="ACP-like_sf"/>
</dbReference>
<gene>
    <name evidence="1" type="ORF">GCM10011505_08540</name>
</gene>
<evidence type="ECO:0000313" key="1">
    <source>
        <dbReference type="EMBL" id="GGB29499.1"/>
    </source>
</evidence>
<name>A0ABQ1I998_9PROT</name>
<dbReference type="Proteomes" id="UP000603352">
    <property type="component" value="Unassembled WGS sequence"/>
</dbReference>
<reference evidence="2" key="1">
    <citation type="journal article" date="2019" name="Int. J. Syst. Evol. Microbiol.">
        <title>The Global Catalogue of Microorganisms (GCM) 10K type strain sequencing project: providing services to taxonomists for standard genome sequencing and annotation.</title>
        <authorList>
            <consortium name="The Broad Institute Genomics Platform"/>
            <consortium name="The Broad Institute Genome Sequencing Center for Infectious Disease"/>
            <person name="Wu L."/>
            <person name="Ma J."/>
        </authorList>
    </citation>
    <scope>NUCLEOTIDE SEQUENCE [LARGE SCALE GENOMIC DNA]</scope>
    <source>
        <strain evidence="2">CGMCC 1.10188</strain>
    </source>
</reference>
<protein>
    <recommendedName>
        <fullName evidence="3">Carrier domain-containing protein</fullName>
    </recommendedName>
</protein>
<dbReference type="Gene3D" id="1.10.1200.10">
    <property type="entry name" value="ACP-like"/>
    <property type="match status" value="1"/>
</dbReference>
<dbReference type="EMBL" id="BMDZ01000006">
    <property type="protein sequence ID" value="GGB29499.1"/>
    <property type="molecule type" value="Genomic_DNA"/>
</dbReference>
<evidence type="ECO:0000313" key="2">
    <source>
        <dbReference type="Proteomes" id="UP000603352"/>
    </source>
</evidence>
<accession>A0ABQ1I998</accession>
<organism evidence="1 2">
    <name type="scientific">Tistrella bauzanensis</name>
    <dbReference type="NCBI Taxonomy" id="657419"/>
    <lineage>
        <taxon>Bacteria</taxon>
        <taxon>Pseudomonadati</taxon>
        <taxon>Pseudomonadota</taxon>
        <taxon>Alphaproteobacteria</taxon>
        <taxon>Geminicoccales</taxon>
        <taxon>Geminicoccaceae</taxon>
        <taxon>Tistrella</taxon>
    </lineage>
</organism>
<dbReference type="RefSeq" id="WP_188575255.1">
    <property type="nucleotide sequence ID" value="NZ_BMDZ01000006.1"/>
</dbReference>
<sequence length="118" mass="12499">MAQATERQIHDIIMATLGEVNEDRDEPFDLGPGPDLILYGTGGVFDSMGLVNFLTTVEEKLEDDLGAMVSLTSEKAVSRKVSPFASVRALTGFILEEIAGDDAAEDAQDAAPLRAAAS</sequence>
<evidence type="ECO:0008006" key="3">
    <source>
        <dbReference type="Google" id="ProtNLM"/>
    </source>
</evidence>
<proteinExistence type="predicted"/>
<comment type="caution">
    <text evidence="1">The sequence shown here is derived from an EMBL/GenBank/DDBJ whole genome shotgun (WGS) entry which is preliminary data.</text>
</comment>